<dbReference type="InterPro" id="IPR036390">
    <property type="entry name" value="WH_DNA-bd_sf"/>
</dbReference>
<keyword evidence="3" id="KW-0547">Nucleotide-binding</keyword>
<dbReference type="Pfam" id="PF02661">
    <property type="entry name" value="Fic"/>
    <property type="match status" value="1"/>
</dbReference>
<evidence type="ECO:0000256" key="7">
    <source>
        <dbReference type="ARBA" id="ARBA00048696"/>
    </source>
</evidence>
<dbReference type="Gene3D" id="1.10.3290.10">
    <property type="entry name" value="Fido-like domain"/>
    <property type="match status" value="1"/>
</dbReference>
<dbReference type="InterPro" id="IPR036388">
    <property type="entry name" value="WH-like_DNA-bd_sf"/>
</dbReference>
<evidence type="ECO:0000313" key="10">
    <source>
        <dbReference type="Proteomes" id="UP000190814"/>
    </source>
</evidence>
<dbReference type="EC" id="2.7.7.108" evidence="5"/>
<dbReference type="SUPFAM" id="SSF46785">
    <property type="entry name" value="Winged helix' DNA-binding domain"/>
    <property type="match status" value="1"/>
</dbReference>
<dbReference type="GO" id="GO:0051302">
    <property type="term" value="P:regulation of cell division"/>
    <property type="evidence" value="ECO:0007669"/>
    <property type="project" value="TreeGrafter"/>
</dbReference>
<gene>
    <name evidence="9" type="ORF">SAMN02745111_01550</name>
</gene>
<keyword evidence="1" id="KW-0808">Transferase</keyword>
<reference evidence="9 10" key="1">
    <citation type="submission" date="2017-02" db="EMBL/GenBank/DDBJ databases">
        <authorList>
            <person name="Peterson S.W."/>
        </authorList>
    </citation>
    <scope>NUCLEOTIDE SEQUENCE [LARGE SCALE GENOMIC DNA]</scope>
    <source>
        <strain evidence="9 10">ATCC 35992</strain>
    </source>
</reference>
<dbReference type="Proteomes" id="UP000190814">
    <property type="component" value="Unassembled WGS sequence"/>
</dbReference>
<dbReference type="RefSeq" id="WP_078766413.1">
    <property type="nucleotide sequence ID" value="NZ_FUXZ01000009.1"/>
</dbReference>
<evidence type="ECO:0000256" key="1">
    <source>
        <dbReference type="ARBA" id="ARBA00022679"/>
    </source>
</evidence>
<dbReference type="GO" id="GO:0070733">
    <property type="term" value="F:AMPylase activity"/>
    <property type="evidence" value="ECO:0007669"/>
    <property type="project" value="UniProtKB-EC"/>
</dbReference>
<dbReference type="PANTHER" id="PTHR39560">
    <property type="entry name" value="PROTEIN ADENYLYLTRANSFERASE FIC-RELATED"/>
    <property type="match status" value="1"/>
</dbReference>
<dbReference type="OrthoDB" id="9813719at2"/>
<dbReference type="EMBL" id="FUXZ01000009">
    <property type="protein sequence ID" value="SKA68215.1"/>
    <property type="molecule type" value="Genomic_DNA"/>
</dbReference>
<dbReference type="PANTHER" id="PTHR39560:SF1">
    <property type="entry name" value="PROTEIN ADENYLYLTRANSFERASE FIC-RELATED"/>
    <property type="match status" value="1"/>
</dbReference>
<keyword evidence="10" id="KW-1185">Reference proteome</keyword>
<dbReference type="CDD" id="cd11586">
    <property type="entry name" value="VbhA_like"/>
    <property type="match status" value="1"/>
</dbReference>
<comment type="catalytic activity">
    <reaction evidence="6">
        <text>L-threonyl-[protein] + ATP = 3-O-(5'-adenylyl)-L-threonyl-[protein] + diphosphate</text>
        <dbReference type="Rhea" id="RHEA:54292"/>
        <dbReference type="Rhea" id="RHEA-COMP:11060"/>
        <dbReference type="Rhea" id="RHEA-COMP:13847"/>
        <dbReference type="ChEBI" id="CHEBI:30013"/>
        <dbReference type="ChEBI" id="CHEBI:30616"/>
        <dbReference type="ChEBI" id="CHEBI:33019"/>
        <dbReference type="ChEBI" id="CHEBI:138113"/>
        <dbReference type="EC" id="2.7.7.108"/>
    </reaction>
</comment>
<evidence type="ECO:0000259" key="8">
    <source>
        <dbReference type="PROSITE" id="PS51459"/>
    </source>
</evidence>
<dbReference type="AlphaFoldDB" id="A0A1T4VTP0"/>
<evidence type="ECO:0000256" key="5">
    <source>
        <dbReference type="ARBA" id="ARBA00034531"/>
    </source>
</evidence>
<dbReference type="STRING" id="39495.SAMN02745111_01550"/>
<evidence type="ECO:0000256" key="3">
    <source>
        <dbReference type="ARBA" id="ARBA00022741"/>
    </source>
</evidence>
<protein>
    <recommendedName>
        <fullName evidence="5">protein adenylyltransferase</fullName>
        <ecNumber evidence="5">2.7.7.108</ecNumber>
    </recommendedName>
</protein>
<organism evidence="9 10">
    <name type="scientific">Eubacterium uniforme</name>
    <dbReference type="NCBI Taxonomy" id="39495"/>
    <lineage>
        <taxon>Bacteria</taxon>
        <taxon>Bacillati</taxon>
        <taxon>Bacillota</taxon>
        <taxon>Clostridia</taxon>
        <taxon>Eubacteriales</taxon>
        <taxon>Eubacteriaceae</taxon>
        <taxon>Eubacterium</taxon>
    </lineage>
</organism>
<accession>A0A1T4VTP0</accession>
<keyword evidence="4" id="KW-0067">ATP-binding</keyword>
<dbReference type="SUPFAM" id="SSF140931">
    <property type="entry name" value="Fic-like"/>
    <property type="match status" value="1"/>
</dbReference>
<dbReference type="InterPro" id="IPR033788">
    <property type="entry name" value="VbhA-like"/>
</dbReference>
<dbReference type="Gene3D" id="1.10.10.10">
    <property type="entry name" value="Winged helix-like DNA-binding domain superfamily/Winged helix DNA-binding domain"/>
    <property type="match status" value="1"/>
</dbReference>
<evidence type="ECO:0000256" key="6">
    <source>
        <dbReference type="ARBA" id="ARBA00047939"/>
    </source>
</evidence>
<comment type="catalytic activity">
    <reaction evidence="7">
        <text>L-tyrosyl-[protein] + ATP = O-(5'-adenylyl)-L-tyrosyl-[protein] + diphosphate</text>
        <dbReference type="Rhea" id="RHEA:54288"/>
        <dbReference type="Rhea" id="RHEA-COMP:10136"/>
        <dbReference type="Rhea" id="RHEA-COMP:13846"/>
        <dbReference type="ChEBI" id="CHEBI:30616"/>
        <dbReference type="ChEBI" id="CHEBI:33019"/>
        <dbReference type="ChEBI" id="CHEBI:46858"/>
        <dbReference type="ChEBI" id="CHEBI:83624"/>
        <dbReference type="EC" id="2.7.7.108"/>
    </reaction>
</comment>
<dbReference type="PROSITE" id="PS51459">
    <property type="entry name" value="FIDO"/>
    <property type="match status" value="1"/>
</dbReference>
<dbReference type="InterPro" id="IPR036597">
    <property type="entry name" value="Fido-like_dom_sf"/>
</dbReference>
<dbReference type="InterPro" id="IPR003812">
    <property type="entry name" value="Fido"/>
</dbReference>
<dbReference type="GO" id="GO:0005524">
    <property type="term" value="F:ATP binding"/>
    <property type="evidence" value="ECO:0007669"/>
    <property type="project" value="UniProtKB-KW"/>
</dbReference>
<feature type="domain" description="Fido" evidence="8">
    <location>
        <begin position="108"/>
        <end position="257"/>
    </location>
</feature>
<dbReference type="InterPro" id="IPR001387">
    <property type="entry name" value="Cro/C1-type_HTH"/>
</dbReference>
<evidence type="ECO:0000256" key="4">
    <source>
        <dbReference type="ARBA" id="ARBA00022840"/>
    </source>
</evidence>
<proteinExistence type="predicted"/>
<evidence type="ECO:0000256" key="2">
    <source>
        <dbReference type="ARBA" id="ARBA00022695"/>
    </source>
</evidence>
<evidence type="ECO:0000313" key="9">
    <source>
        <dbReference type="EMBL" id="SKA68215.1"/>
    </source>
</evidence>
<sequence>MPRNDHERWQMDLEEYIRQGEPEQSEKSTAWKTAIGLQDVDGLKTSEYLLETAKEHIEGKIDIKTAQKRIQSYYEERQTQSEIEEGTKEADIVSARITELLGERTFQFSPAEWKTIHKRLFKDIFPHAGEYRTYNITKSEWVLNGETVLYASADSIRDTLDYDFGQEKNFSFEGLSADDAVKHIAKFTSGIWQIHPFCEGNTRSTAVFVIKYLKTFGFSINNEIFAENSWYFRNSLARANYNDLGKGISATTIYLERFFENLLMGYQNELKNRFIHVDYKEQSAIQSAKSAIEKDLKCNNCTLEELAILKELLKNPSITQKELAGIIGKSERTIKTRTVEMQEKGLIRRENGKRNGRWEVLVKL</sequence>
<dbReference type="Pfam" id="PF13412">
    <property type="entry name" value="HTH_24"/>
    <property type="match status" value="1"/>
</dbReference>
<keyword evidence="2" id="KW-0548">Nucleotidyltransferase</keyword>
<dbReference type="CDD" id="cd00093">
    <property type="entry name" value="HTH_XRE"/>
    <property type="match status" value="1"/>
</dbReference>
<name>A0A1T4VTP0_9FIRM</name>